<dbReference type="Proteomes" id="UP001138500">
    <property type="component" value="Unassembled WGS sequence"/>
</dbReference>
<organism evidence="1 2">
    <name type="scientific">Teratosphaeria destructans</name>
    <dbReference type="NCBI Taxonomy" id="418781"/>
    <lineage>
        <taxon>Eukaryota</taxon>
        <taxon>Fungi</taxon>
        <taxon>Dikarya</taxon>
        <taxon>Ascomycota</taxon>
        <taxon>Pezizomycotina</taxon>
        <taxon>Dothideomycetes</taxon>
        <taxon>Dothideomycetidae</taxon>
        <taxon>Mycosphaerellales</taxon>
        <taxon>Teratosphaeriaceae</taxon>
        <taxon>Teratosphaeria</taxon>
    </lineage>
</organism>
<accession>A0A9W7VYL6</accession>
<evidence type="ECO:0000313" key="1">
    <source>
        <dbReference type="EMBL" id="KAH9817400.1"/>
    </source>
</evidence>
<keyword evidence="2" id="KW-1185">Reference proteome</keyword>
<sequence>MTLIYSPLNLTAFVHLVGHLHDVGYPAHWLNETLSEMLTGRITTAVRPPRSEPLNIKEAQALWPAISQSTVPFVAELSTLLSIWQLALPFGLIACSLPDIDKVRNPSAIRYATSTPAFVLALWKLELLPPRSNLRHYLLSDEKPCKARSVTVPRRWTWDRETKIASFWLRQDVMEKIKSGTWMIAILRTDDWEF</sequence>
<dbReference type="OrthoDB" id="2423701at2759"/>
<name>A0A9W7VYL6_9PEZI</name>
<gene>
    <name evidence="1" type="ORF">Tdes44962_MAKER05524</name>
</gene>
<dbReference type="AlphaFoldDB" id="A0A9W7VYL6"/>
<dbReference type="EMBL" id="RIBY02002389">
    <property type="protein sequence ID" value="KAH9817400.1"/>
    <property type="molecule type" value="Genomic_DNA"/>
</dbReference>
<reference evidence="1 2" key="2">
    <citation type="journal article" date="2021" name="Curr. Genet.">
        <title>Genetic response to nitrogen starvation in the aggressive Eucalyptus foliar pathogen Teratosphaeria destructans.</title>
        <authorList>
            <person name="Havenga M."/>
            <person name="Wingfield B.D."/>
            <person name="Wingfield M.J."/>
            <person name="Dreyer L.L."/>
            <person name="Roets F."/>
            <person name="Aylward J."/>
        </authorList>
    </citation>
    <scope>NUCLEOTIDE SEQUENCE [LARGE SCALE GENOMIC DNA]</scope>
    <source>
        <strain evidence="1">CMW44962</strain>
    </source>
</reference>
<reference evidence="1 2" key="1">
    <citation type="journal article" date="2018" name="IMA Fungus">
        <title>IMA Genome-F 10: Nine draft genome sequences of Claviceps purpurea s.lat., including C. arundinis, C. humidiphila, and C. cf. spartinae, pseudomolecules for the pitch canker pathogen Fusarium circinatum, draft genome of Davidsoniella eucalypti, Grosmannia galeiformis, Quambalaria eucalypti, and Teratosphaeria destructans.</title>
        <authorList>
            <person name="Wingfield B.D."/>
            <person name="Liu M."/>
            <person name="Nguyen H.D."/>
            <person name="Lane F.A."/>
            <person name="Morgan S.W."/>
            <person name="De Vos L."/>
            <person name="Wilken P.M."/>
            <person name="Duong T.A."/>
            <person name="Aylward J."/>
            <person name="Coetzee M.P."/>
            <person name="Dadej K."/>
            <person name="De Beer Z.W."/>
            <person name="Findlay W."/>
            <person name="Havenga M."/>
            <person name="Kolarik M."/>
            <person name="Menzies J.G."/>
            <person name="Naidoo K."/>
            <person name="Pochopski O."/>
            <person name="Shoukouhi P."/>
            <person name="Santana Q.C."/>
            <person name="Seifert K.A."/>
            <person name="Soal N."/>
            <person name="Steenkamp E.T."/>
            <person name="Tatham C.T."/>
            <person name="van der Nest M.A."/>
            <person name="Wingfield M.J."/>
        </authorList>
    </citation>
    <scope>NUCLEOTIDE SEQUENCE [LARGE SCALE GENOMIC DNA]</scope>
    <source>
        <strain evidence="1">CMW44962</strain>
    </source>
</reference>
<proteinExistence type="predicted"/>
<protein>
    <submittedName>
        <fullName evidence="1">Uncharacterized protein</fullName>
    </submittedName>
</protein>
<evidence type="ECO:0000313" key="2">
    <source>
        <dbReference type="Proteomes" id="UP001138500"/>
    </source>
</evidence>
<comment type="caution">
    <text evidence="1">The sequence shown here is derived from an EMBL/GenBank/DDBJ whole genome shotgun (WGS) entry which is preliminary data.</text>
</comment>